<accession>A0A918KDV0</accession>
<protein>
    <recommendedName>
        <fullName evidence="3">Glycine cleavage system H protein</fullName>
    </recommendedName>
</protein>
<dbReference type="SUPFAM" id="SSF51230">
    <property type="entry name" value="Single hybrid motif"/>
    <property type="match status" value="1"/>
</dbReference>
<dbReference type="NCBIfam" id="NF002270">
    <property type="entry name" value="PRK01202.1"/>
    <property type="match status" value="1"/>
</dbReference>
<dbReference type="InterPro" id="IPR003016">
    <property type="entry name" value="2-oxoA_DH_lipoyl-BS"/>
</dbReference>
<reference evidence="6" key="2">
    <citation type="submission" date="2020-09" db="EMBL/GenBank/DDBJ databases">
        <authorList>
            <person name="Sun Q."/>
            <person name="Kim S."/>
        </authorList>
    </citation>
    <scope>NUCLEOTIDE SEQUENCE</scope>
    <source>
        <strain evidence="6">KCTC 22169</strain>
    </source>
</reference>
<sequence length="129" mass="14106">MSTIPADLKYNTSHEWVREEGEDIVTIGISDYAQEQLGDVVFVELPEEGANIVAGDAVAVVESVKAASDVYCPVTGTVVAVNETLEDAPEQVNEDPYEDGWFFKVKLNDAGELKDLMDAESYQDQCAED</sequence>
<organism evidence="6 7">
    <name type="scientific">Saccharospirillum salsuginis</name>
    <dbReference type="NCBI Taxonomy" id="418750"/>
    <lineage>
        <taxon>Bacteria</taxon>
        <taxon>Pseudomonadati</taxon>
        <taxon>Pseudomonadota</taxon>
        <taxon>Gammaproteobacteria</taxon>
        <taxon>Oceanospirillales</taxon>
        <taxon>Saccharospirillaceae</taxon>
        <taxon>Saccharospirillum</taxon>
    </lineage>
</organism>
<dbReference type="GO" id="GO:0019464">
    <property type="term" value="P:glycine decarboxylation via glycine cleavage system"/>
    <property type="evidence" value="ECO:0007669"/>
    <property type="project" value="UniProtKB-UniRule"/>
</dbReference>
<evidence type="ECO:0000313" key="7">
    <source>
        <dbReference type="Proteomes" id="UP000626148"/>
    </source>
</evidence>
<dbReference type="InterPro" id="IPR000089">
    <property type="entry name" value="Biotin_lipoyl"/>
</dbReference>
<feature type="domain" description="Lipoyl-binding" evidence="5">
    <location>
        <begin position="24"/>
        <end position="106"/>
    </location>
</feature>
<dbReference type="PANTHER" id="PTHR11715:SF3">
    <property type="entry name" value="GLYCINE CLEAVAGE SYSTEM H PROTEIN-RELATED"/>
    <property type="match status" value="1"/>
</dbReference>
<comment type="function">
    <text evidence="3">The glycine cleavage system catalyzes the degradation of glycine. The H protein shuttles the methylamine group of glycine from the P protein to the T protein.</text>
</comment>
<dbReference type="HAMAP" id="MF_00272">
    <property type="entry name" value="GcvH"/>
    <property type="match status" value="1"/>
</dbReference>
<dbReference type="GO" id="GO:0005829">
    <property type="term" value="C:cytosol"/>
    <property type="evidence" value="ECO:0007669"/>
    <property type="project" value="TreeGrafter"/>
</dbReference>
<gene>
    <name evidence="3 6" type="primary">gcvH</name>
    <name evidence="6" type="ORF">GCM10007392_29570</name>
</gene>
<dbReference type="GO" id="GO:0005960">
    <property type="term" value="C:glycine cleavage complex"/>
    <property type="evidence" value="ECO:0007669"/>
    <property type="project" value="InterPro"/>
</dbReference>
<evidence type="ECO:0000256" key="1">
    <source>
        <dbReference type="ARBA" id="ARBA00009249"/>
    </source>
</evidence>
<comment type="caution">
    <text evidence="6">The sequence shown here is derived from an EMBL/GenBank/DDBJ whole genome shotgun (WGS) entry which is preliminary data.</text>
</comment>
<dbReference type="AlphaFoldDB" id="A0A918KDV0"/>
<reference evidence="6" key="1">
    <citation type="journal article" date="2014" name="Int. J. Syst. Evol. Microbiol.">
        <title>Complete genome sequence of Corynebacterium casei LMG S-19264T (=DSM 44701T), isolated from a smear-ripened cheese.</title>
        <authorList>
            <consortium name="US DOE Joint Genome Institute (JGI-PGF)"/>
            <person name="Walter F."/>
            <person name="Albersmeier A."/>
            <person name="Kalinowski J."/>
            <person name="Ruckert C."/>
        </authorList>
    </citation>
    <scope>NUCLEOTIDE SEQUENCE</scope>
    <source>
        <strain evidence="6">KCTC 22169</strain>
    </source>
</reference>
<dbReference type="NCBIfam" id="TIGR00527">
    <property type="entry name" value="gcvH"/>
    <property type="match status" value="1"/>
</dbReference>
<comment type="cofactor">
    <cofactor evidence="3">
        <name>(R)-lipoate</name>
        <dbReference type="ChEBI" id="CHEBI:83088"/>
    </cofactor>
    <text evidence="3">Binds 1 lipoyl cofactor covalently.</text>
</comment>
<dbReference type="RefSeq" id="WP_189610025.1">
    <property type="nucleotide sequence ID" value="NZ_BMXR01000007.1"/>
</dbReference>
<evidence type="ECO:0000256" key="4">
    <source>
        <dbReference type="PIRSR" id="PIRSR617453-50"/>
    </source>
</evidence>
<dbReference type="CDD" id="cd06848">
    <property type="entry name" value="GCS_H"/>
    <property type="match status" value="1"/>
</dbReference>
<dbReference type="Gene3D" id="2.40.50.100">
    <property type="match status" value="1"/>
</dbReference>
<keyword evidence="2 3" id="KW-0450">Lipoyl</keyword>
<comment type="similarity">
    <text evidence="1 3">Belongs to the GcvH family.</text>
</comment>
<dbReference type="InterPro" id="IPR002930">
    <property type="entry name" value="GCV_H"/>
</dbReference>
<dbReference type="InterPro" id="IPR033753">
    <property type="entry name" value="GCV_H/Fam206"/>
</dbReference>
<dbReference type="PANTHER" id="PTHR11715">
    <property type="entry name" value="GLYCINE CLEAVAGE SYSTEM H PROTEIN"/>
    <property type="match status" value="1"/>
</dbReference>
<proteinExistence type="inferred from homology"/>
<dbReference type="InterPro" id="IPR017453">
    <property type="entry name" value="GCV_H_sub"/>
</dbReference>
<evidence type="ECO:0000256" key="2">
    <source>
        <dbReference type="ARBA" id="ARBA00022823"/>
    </source>
</evidence>
<comment type="subunit">
    <text evidence="3">The glycine cleavage system is composed of four proteins: P, T, L and H.</text>
</comment>
<dbReference type="Pfam" id="PF01597">
    <property type="entry name" value="GCV_H"/>
    <property type="match status" value="1"/>
</dbReference>
<name>A0A918KDV0_9GAMM</name>
<evidence type="ECO:0000259" key="5">
    <source>
        <dbReference type="PROSITE" id="PS50968"/>
    </source>
</evidence>
<evidence type="ECO:0000313" key="6">
    <source>
        <dbReference type="EMBL" id="GGX59690.1"/>
    </source>
</evidence>
<keyword evidence="7" id="KW-1185">Reference proteome</keyword>
<dbReference type="PROSITE" id="PS00189">
    <property type="entry name" value="LIPOYL"/>
    <property type="match status" value="1"/>
</dbReference>
<dbReference type="InterPro" id="IPR011053">
    <property type="entry name" value="Single_hybrid_motif"/>
</dbReference>
<feature type="modified residue" description="N6-lipoyllysine" evidence="3 4">
    <location>
        <position position="65"/>
    </location>
</feature>
<dbReference type="GO" id="GO:0009249">
    <property type="term" value="P:protein lipoylation"/>
    <property type="evidence" value="ECO:0007669"/>
    <property type="project" value="TreeGrafter"/>
</dbReference>
<evidence type="ECO:0000256" key="3">
    <source>
        <dbReference type="HAMAP-Rule" id="MF_00272"/>
    </source>
</evidence>
<dbReference type="PROSITE" id="PS50968">
    <property type="entry name" value="BIOTINYL_LIPOYL"/>
    <property type="match status" value="1"/>
</dbReference>
<dbReference type="Proteomes" id="UP000626148">
    <property type="component" value="Unassembled WGS sequence"/>
</dbReference>
<dbReference type="EMBL" id="BMXR01000007">
    <property type="protein sequence ID" value="GGX59690.1"/>
    <property type="molecule type" value="Genomic_DNA"/>
</dbReference>